<dbReference type="Proteomes" id="UP000319712">
    <property type="component" value="Unassembled WGS sequence"/>
</dbReference>
<evidence type="ECO:0000313" key="2">
    <source>
        <dbReference type="EMBL" id="SMO91375.1"/>
    </source>
</evidence>
<name>A0A521F5D8_9EURY</name>
<dbReference type="RefSeq" id="WP_142987840.1">
    <property type="nucleotide sequence ID" value="NZ_FXTD01000020.1"/>
</dbReference>
<dbReference type="AlphaFoldDB" id="A0A521F5D8"/>
<keyword evidence="3" id="KW-1185">Reference proteome</keyword>
<feature type="transmembrane region" description="Helical" evidence="1">
    <location>
        <begin position="127"/>
        <end position="144"/>
    </location>
</feature>
<sequence length="154" mass="15857">MADGDDVLTDDQEESFLTGTESISEDLSFGLASGINAGRVGRAIAGSIVFTAALGVNTIIGGLTEAYTGLVDGVRGFLAGGTEFVNDPNAVGGVEREFDGLIDVIFGSGIAAIRGAWSFSVTELGPFAYLVGIGVVLSSFWVMGRGLDQIREVS</sequence>
<accession>A0A521F5D8</accession>
<gene>
    <name evidence="2" type="ORF">SAMN06264867_1207</name>
</gene>
<evidence type="ECO:0000256" key="1">
    <source>
        <dbReference type="SAM" id="Phobius"/>
    </source>
</evidence>
<dbReference type="EMBL" id="FXTD01000020">
    <property type="protein sequence ID" value="SMO91375.1"/>
    <property type="molecule type" value="Genomic_DNA"/>
</dbReference>
<keyword evidence="1" id="KW-0812">Transmembrane</keyword>
<keyword evidence="1" id="KW-0472">Membrane</keyword>
<organism evidence="2 3">
    <name type="scientific">Halorubrum cibi</name>
    <dbReference type="NCBI Taxonomy" id="413815"/>
    <lineage>
        <taxon>Archaea</taxon>
        <taxon>Methanobacteriati</taxon>
        <taxon>Methanobacteriota</taxon>
        <taxon>Stenosarchaea group</taxon>
        <taxon>Halobacteria</taxon>
        <taxon>Halobacteriales</taxon>
        <taxon>Haloferacaceae</taxon>
        <taxon>Halorubrum</taxon>
    </lineage>
</organism>
<proteinExistence type="predicted"/>
<dbReference type="OrthoDB" id="323544at2157"/>
<reference evidence="2 3" key="1">
    <citation type="submission" date="2017-05" db="EMBL/GenBank/DDBJ databases">
        <authorList>
            <person name="Varghese N."/>
            <person name="Submissions S."/>
        </authorList>
    </citation>
    <scope>NUCLEOTIDE SEQUENCE [LARGE SCALE GENOMIC DNA]</scope>
    <source>
        <strain evidence="2 3">DSM 19504</strain>
    </source>
</reference>
<keyword evidence="1" id="KW-1133">Transmembrane helix</keyword>
<evidence type="ECO:0000313" key="3">
    <source>
        <dbReference type="Proteomes" id="UP000319712"/>
    </source>
</evidence>
<protein>
    <submittedName>
        <fullName evidence="2">Uncharacterized protein</fullName>
    </submittedName>
</protein>